<comment type="caution">
    <text evidence="2">The sequence shown here is derived from an EMBL/GenBank/DDBJ whole genome shotgun (WGS) entry which is preliminary data.</text>
</comment>
<name>A0A3D3RF49_9PLAN</name>
<dbReference type="EMBL" id="DQAY01000194">
    <property type="protein sequence ID" value="HCO27256.1"/>
    <property type="molecule type" value="Genomic_DNA"/>
</dbReference>
<feature type="signal peptide" evidence="1">
    <location>
        <begin position="1"/>
        <end position="25"/>
    </location>
</feature>
<reference evidence="2 3" key="1">
    <citation type="journal article" date="2018" name="Nat. Biotechnol.">
        <title>A standardized bacterial taxonomy based on genome phylogeny substantially revises the tree of life.</title>
        <authorList>
            <person name="Parks D.H."/>
            <person name="Chuvochina M."/>
            <person name="Waite D.W."/>
            <person name="Rinke C."/>
            <person name="Skarshewski A."/>
            <person name="Chaumeil P.A."/>
            <person name="Hugenholtz P."/>
        </authorList>
    </citation>
    <scope>NUCLEOTIDE SEQUENCE [LARGE SCALE GENOMIC DNA]</scope>
    <source>
        <strain evidence="2">UBA9375</strain>
    </source>
</reference>
<dbReference type="RefSeq" id="WP_154934330.1">
    <property type="nucleotide sequence ID" value="NZ_CP036341.1"/>
</dbReference>
<feature type="chain" id="PRO_5017744886" evidence="1">
    <location>
        <begin position="26"/>
        <end position="102"/>
    </location>
</feature>
<organism evidence="2 3">
    <name type="scientific">Gimesia maris</name>
    <dbReference type="NCBI Taxonomy" id="122"/>
    <lineage>
        <taxon>Bacteria</taxon>
        <taxon>Pseudomonadati</taxon>
        <taxon>Planctomycetota</taxon>
        <taxon>Planctomycetia</taxon>
        <taxon>Planctomycetales</taxon>
        <taxon>Planctomycetaceae</taxon>
        <taxon>Gimesia</taxon>
    </lineage>
</organism>
<protein>
    <submittedName>
        <fullName evidence="2">Uncharacterized protein</fullName>
    </submittedName>
</protein>
<dbReference type="Proteomes" id="UP000263642">
    <property type="component" value="Unassembled WGS sequence"/>
</dbReference>
<evidence type="ECO:0000313" key="2">
    <source>
        <dbReference type="EMBL" id="HCO27256.1"/>
    </source>
</evidence>
<proteinExistence type="predicted"/>
<evidence type="ECO:0000256" key="1">
    <source>
        <dbReference type="SAM" id="SignalP"/>
    </source>
</evidence>
<gene>
    <name evidence="2" type="ORF">DIT97_31210</name>
</gene>
<keyword evidence="1" id="KW-0732">Signal</keyword>
<sequence length="102" mass="11205">MLNSKTLAWLCICGLCISVLSTSQGYQSPQLPKETATLSVVQTPEGPHLKIKVGELVCTTSQLKVSRKQEEPWTVKPVGGQIEMRRGESVKKGPIIKVLLQF</sequence>
<accession>A0A3D3RF49</accession>
<dbReference type="AlphaFoldDB" id="A0A3D3RF49"/>
<evidence type="ECO:0000313" key="3">
    <source>
        <dbReference type="Proteomes" id="UP000263642"/>
    </source>
</evidence>